<protein>
    <recommendedName>
        <fullName evidence="8">Ribonuclease R</fullName>
        <shortName evidence="8">RNase R</shortName>
        <ecNumber evidence="8">3.1.13.1</ecNumber>
    </recommendedName>
</protein>
<dbReference type="InterPro" id="IPR011129">
    <property type="entry name" value="CSD"/>
</dbReference>
<keyword evidence="7 8" id="KW-0694">RNA-binding</keyword>
<dbReference type="GO" id="GO:0005829">
    <property type="term" value="C:cytosol"/>
    <property type="evidence" value="ECO:0007669"/>
    <property type="project" value="TreeGrafter"/>
</dbReference>
<dbReference type="GO" id="GO:0008859">
    <property type="term" value="F:exoribonuclease II activity"/>
    <property type="evidence" value="ECO:0007669"/>
    <property type="project" value="UniProtKB-UniRule"/>
</dbReference>
<dbReference type="InterPro" id="IPR011805">
    <property type="entry name" value="RNase_R"/>
</dbReference>
<comment type="subcellular location">
    <subcellularLocation>
        <location evidence="2 8">Cytoplasm</location>
    </subcellularLocation>
</comment>
<dbReference type="AlphaFoldDB" id="A0A371IJT0"/>
<dbReference type="HAMAP" id="MF_01895">
    <property type="entry name" value="RNase_R"/>
    <property type="match status" value="1"/>
</dbReference>
<dbReference type="RefSeq" id="WP_068914036.1">
    <property type="nucleotide sequence ID" value="NZ_MBEW02000021.1"/>
</dbReference>
<dbReference type="InterPro" id="IPR001900">
    <property type="entry name" value="RNase_II/R"/>
</dbReference>
<dbReference type="SMART" id="SM00316">
    <property type="entry name" value="S1"/>
    <property type="match status" value="1"/>
</dbReference>
<dbReference type="InterPro" id="IPR040476">
    <property type="entry name" value="CSD2"/>
</dbReference>
<dbReference type="CDD" id="cd04471">
    <property type="entry name" value="S1_RNase_R"/>
    <property type="match status" value="1"/>
</dbReference>
<evidence type="ECO:0000256" key="7">
    <source>
        <dbReference type="ARBA" id="ARBA00022884"/>
    </source>
</evidence>
<dbReference type="SMART" id="SM00955">
    <property type="entry name" value="RNB"/>
    <property type="match status" value="1"/>
</dbReference>
<keyword evidence="5 8" id="KW-0378">Hydrolase</keyword>
<dbReference type="NCBIfam" id="TIGR00358">
    <property type="entry name" value="3_prime_RNase"/>
    <property type="match status" value="1"/>
</dbReference>
<dbReference type="EMBL" id="VJXW01000002">
    <property type="protein sequence ID" value="TRW28324.1"/>
    <property type="molecule type" value="Genomic_DNA"/>
</dbReference>
<evidence type="ECO:0000256" key="3">
    <source>
        <dbReference type="ARBA" id="ARBA00022490"/>
    </source>
</evidence>
<comment type="similarity">
    <text evidence="8">Belongs to the RNR ribonuclease family. RNase R subfamily.</text>
</comment>
<keyword evidence="4 8" id="KW-0540">Nuclease</keyword>
<dbReference type="InterPro" id="IPR012340">
    <property type="entry name" value="NA-bd_OB-fold"/>
</dbReference>
<name>A0A371IJT0_9FIRM</name>
<dbReference type="Pfam" id="PF00773">
    <property type="entry name" value="RNB"/>
    <property type="match status" value="1"/>
</dbReference>
<comment type="caution">
    <text evidence="10">The sequence shown here is derived from an EMBL/GenBank/DDBJ whole genome shotgun (WGS) entry which is preliminary data.</text>
</comment>
<evidence type="ECO:0000256" key="4">
    <source>
        <dbReference type="ARBA" id="ARBA00022722"/>
    </source>
</evidence>
<feature type="domain" description="S1 motif" evidence="9">
    <location>
        <begin position="623"/>
        <end position="703"/>
    </location>
</feature>
<evidence type="ECO:0000313" key="12">
    <source>
        <dbReference type="Proteomes" id="UP000093352"/>
    </source>
</evidence>
<evidence type="ECO:0000256" key="1">
    <source>
        <dbReference type="ARBA" id="ARBA00001849"/>
    </source>
</evidence>
<keyword evidence="6 8" id="KW-0269">Exonuclease</keyword>
<dbReference type="Pfam" id="PF08206">
    <property type="entry name" value="OB_RNB"/>
    <property type="match status" value="1"/>
</dbReference>
<reference evidence="10" key="2">
    <citation type="submission" date="2018-07" db="EMBL/GenBank/DDBJ databases">
        <authorList>
            <person name="Quirk P.G."/>
            <person name="Krulwich T.A."/>
        </authorList>
    </citation>
    <scope>NUCLEOTIDE SEQUENCE</scope>
    <source>
        <strain evidence="10">CCRI-22567</strain>
    </source>
</reference>
<dbReference type="InterPro" id="IPR050180">
    <property type="entry name" value="RNR_Ribonuclease"/>
</dbReference>
<reference evidence="10 12" key="1">
    <citation type="journal article" date="2016" name="Genome Announc.">
        <title>Draft Genome Sequence of Criibacterium bergeronii gen. nov., sp. nov., Strain CCRI-22567T, Isolated from a Vaginal Sample from a Woman with Bacterial Vaginosis.</title>
        <authorList>
            <person name="Maheux A.F."/>
            <person name="Berube E."/>
            <person name="Boudreau D.K."/>
            <person name="Raymond F."/>
            <person name="Corbeil J."/>
            <person name="Roy P.H."/>
            <person name="Boissinot M."/>
            <person name="Omar R.F."/>
        </authorList>
    </citation>
    <scope>NUCLEOTIDE SEQUENCE [LARGE SCALE GENOMIC DNA]</scope>
    <source>
        <strain evidence="10 12">CCRI-22567</strain>
    </source>
</reference>
<evidence type="ECO:0000256" key="6">
    <source>
        <dbReference type="ARBA" id="ARBA00022839"/>
    </source>
</evidence>
<evidence type="ECO:0000313" key="10">
    <source>
        <dbReference type="EMBL" id="RDY20752.1"/>
    </source>
</evidence>
<sequence>MEEIKNKIYAYLSQKDVPPQNIQQIMTQIGYFDQKPLTKLLGEMMNEGLIVKTNKKEKYSIPKKLSMAVGILLMNQKEFGFVRQELDAQNDIFISKKNLGGAYDKDKVLVLITQQADRGYKAEGKIIQVLERNTQTLIGRYQKEKKFGFVIPSSRKFTSDIFIPGKYENGAKNGDIVEVQITEYPKKDKNAEGKVKKVVALKDDEDIYFKIILAENKIRQKFGSKVEKALEIIPDSVEPYMAKDREDLRDEFVFTIDGFDAKDLDDAITIKKLDNGNYKLYVHIADVSEYVTENSAIDKEAFKRATSVYLINVVYPMLPEKLSNGVCSLHPHVDRLALSCIMNINPEGKILNSEVKKTLINSSARLTYDEVSDYLENGDEKVLIKSEKLREILTISQELAKILRNARMQNGSMDFDFPESLIEMNEYNQVTNISIEERRIANKIIEEFMLAANKTIAEKYFHLDLPFVYRVHEKPDPEKLQKLLPVLQSFGYDMKIKGEVNSKQLQELLSKLEGKKEQRLISTLILRSMSKARYSELCLGHYSLAFKYYCHFTSPIRRYPDLQIHRIIKEFIDGKIDKKRKASLIETVKKSAEQSSIMELVADNTENDVDDLRKAQYMKKYVGDVFDGTISSITNFGLFVALSNTVEGLVRYESMMDDHYEFDDINYTATGKRTGKVYQIGDSLKVRLARVSQELRQIDFEIEK</sequence>
<dbReference type="InterPro" id="IPR004476">
    <property type="entry name" value="RNase_II/RNase_R"/>
</dbReference>
<dbReference type="EC" id="3.1.13.1" evidence="8"/>
<dbReference type="Pfam" id="PF00575">
    <property type="entry name" value="S1"/>
    <property type="match status" value="1"/>
</dbReference>
<dbReference type="InterPro" id="IPR013223">
    <property type="entry name" value="RNase_B_OB_dom"/>
</dbReference>
<dbReference type="STRING" id="1871336.BBG48_05385"/>
<dbReference type="PANTHER" id="PTHR23355:SF9">
    <property type="entry name" value="DIS3-LIKE EXONUCLEASE 2"/>
    <property type="match status" value="1"/>
</dbReference>
<dbReference type="SUPFAM" id="SSF50249">
    <property type="entry name" value="Nucleic acid-binding proteins"/>
    <property type="match status" value="4"/>
</dbReference>
<proteinExistence type="inferred from homology"/>
<evidence type="ECO:0000313" key="13">
    <source>
        <dbReference type="Proteomes" id="UP000319424"/>
    </source>
</evidence>
<dbReference type="InterPro" id="IPR003029">
    <property type="entry name" value="S1_domain"/>
</dbReference>
<gene>
    <name evidence="8 10" type="primary">rnr</name>
    <name evidence="10" type="ORF">BBG48_008300</name>
    <name evidence="11" type="ORF">FL857_02355</name>
</gene>
<organism evidence="10 12">
    <name type="scientific">Criibacterium bergeronii</name>
    <dbReference type="NCBI Taxonomy" id="1871336"/>
    <lineage>
        <taxon>Bacteria</taxon>
        <taxon>Bacillati</taxon>
        <taxon>Bacillota</taxon>
        <taxon>Clostridia</taxon>
        <taxon>Peptostreptococcales</taxon>
        <taxon>Filifactoraceae</taxon>
        <taxon>Criibacterium</taxon>
    </lineage>
</organism>
<keyword evidence="12" id="KW-1185">Reference proteome</keyword>
<dbReference type="EMBL" id="MBEW02000021">
    <property type="protein sequence ID" value="RDY20752.1"/>
    <property type="molecule type" value="Genomic_DNA"/>
</dbReference>
<evidence type="ECO:0000259" key="9">
    <source>
        <dbReference type="PROSITE" id="PS50126"/>
    </source>
</evidence>
<accession>A0A371IJT0</accession>
<dbReference type="Proteomes" id="UP000093352">
    <property type="component" value="Unassembled WGS sequence"/>
</dbReference>
<comment type="catalytic activity">
    <reaction evidence="1 8">
        <text>Exonucleolytic cleavage in the 3'- to 5'-direction to yield nucleoside 5'-phosphates.</text>
        <dbReference type="EC" id="3.1.13.1"/>
    </reaction>
</comment>
<keyword evidence="3 8" id="KW-0963">Cytoplasm</keyword>
<evidence type="ECO:0000256" key="8">
    <source>
        <dbReference type="HAMAP-Rule" id="MF_01895"/>
    </source>
</evidence>
<dbReference type="GO" id="GO:0006402">
    <property type="term" value="P:mRNA catabolic process"/>
    <property type="evidence" value="ECO:0007669"/>
    <property type="project" value="TreeGrafter"/>
</dbReference>
<dbReference type="NCBIfam" id="TIGR02063">
    <property type="entry name" value="RNase_R"/>
    <property type="match status" value="1"/>
</dbReference>
<reference evidence="11 13" key="3">
    <citation type="submission" date="2019-07" db="EMBL/GenBank/DDBJ databases">
        <title>Criibacterium bergeronii gen. nov., sp. nov. isolated from human clinical samples.</title>
        <authorList>
            <person name="Maheux A.F."/>
            <person name="Boudreau D.K."/>
            <person name="Berube E."/>
            <person name="Brodeur S."/>
            <person name="Bernard K.A."/>
            <person name="Abed J.Y."/>
            <person name="Ducrey E."/>
            <person name="Guay E.F."/>
            <person name="Raymond F."/>
            <person name="Corbeil J."/>
            <person name="Domingo M.-C."/>
            <person name="Roy P.H."/>
            <person name="Boissinot M."/>
            <person name="Tocheva E.I."/>
            <person name="Omar R.F."/>
        </authorList>
    </citation>
    <scope>NUCLEOTIDE SEQUENCE [LARGE SCALE GENOMIC DNA]</scope>
    <source>
        <strain evidence="11 13">CCRI-24246</strain>
    </source>
</reference>
<evidence type="ECO:0000256" key="5">
    <source>
        <dbReference type="ARBA" id="ARBA00022801"/>
    </source>
</evidence>
<dbReference type="OrthoDB" id="9764149at2"/>
<comment type="function">
    <text evidence="8">3'-5' exoribonuclease that releases 5'-nucleoside monophosphates and is involved in maturation of structured RNAs.</text>
</comment>
<dbReference type="Gene3D" id="2.40.50.140">
    <property type="entry name" value="Nucleic acid-binding proteins"/>
    <property type="match status" value="3"/>
</dbReference>
<dbReference type="Proteomes" id="UP000319424">
    <property type="component" value="Unassembled WGS sequence"/>
</dbReference>
<dbReference type="SMART" id="SM00357">
    <property type="entry name" value="CSP"/>
    <property type="match status" value="2"/>
</dbReference>
<evidence type="ECO:0000256" key="2">
    <source>
        <dbReference type="ARBA" id="ARBA00004496"/>
    </source>
</evidence>
<evidence type="ECO:0000313" key="11">
    <source>
        <dbReference type="EMBL" id="TRW28324.1"/>
    </source>
</evidence>
<dbReference type="PROSITE" id="PS50126">
    <property type="entry name" value="S1"/>
    <property type="match status" value="1"/>
</dbReference>
<dbReference type="PANTHER" id="PTHR23355">
    <property type="entry name" value="RIBONUCLEASE"/>
    <property type="match status" value="1"/>
</dbReference>
<dbReference type="GO" id="GO:0003723">
    <property type="term" value="F:RNA binding"/>
    <property type="evidence" value="ECO:0007669"/>
    <property type="project" value="UniProtKB-UniRule"/>
</dbReference>
<dbReference type="Pfam" id="PF17876">
    <property type="entry name" value="CSD2"/>
    <property type="match status" value="1"/>
</dbReference>